<dbReference type="SUPFAM" id="SSF57667">
    <property type="entry name" value="beta-beta-alpha zinc fingers"/>
    <property type="match status" value="1"/>
</dbReference>
<dbReference type="PROSITE" id="PS00028">
    <property type="entry name" value="ZINC_FINGER_C2H2_1"/>
    <property type="match status" value="1"/>
</dbReference>
<name>A0A6C0EFD5_9ZZZZ</name>
<dbReference type="InterPro" id="IPR013087">
    <property type="entry name" value="Znf_C2H2_type"/>
</dbReference>
<feature type="domain" description="C2H2-type" evidence="2">
    <location>
        <begin position="55"/>
        <end position="73"/>
    </location>
</feature>
<dbReference type="AlphaFoldDB" id="A0A6C0EFD5"/>
<accession>A0A6C0EFD5</accession>
<dbReference type="InterPro" id="IPR036236">
    <property type="entry name" value="Znf_C2H2_sf"/>
</dbReference>
<evidence type="ECO:0000256" key="1">
    <source>
        <dbReference type="SAM" id="Coils"/>
    </source>
</evidence>
<evidence type="ECO:0000313" key="3">
    <source>
        <dbReference type="EMBL" id="QHT27133.1"/>
    </source>
</evidence>
<reference evidence="3" key="1">
    <citation type="journal article" date="2020" name="Nature">
        <title>Giant virus diversity and host interactions through global metagenomics.</title>
        <authorList>
            <person name="Schulz F."/>
            <person name="Roux S."/>
            <person name="Paez-Espino D."/>
            <person name="Jungbluth S."/>
            <person name="Walsh D.A."/>
            <person name="Denef V.J."/>
            <person name="McMahon K.D."/>
            <person name="Konstantinidis K.T."/>
            <person name="Eloe-Fadrosh E.A."/>
            <person name="Kyrpides N.C."/>
            <person name="Woyke T."/>
        </authorList>
    </citation>
    <scope>NUCLEOTIDE SEQUENCE</scope>
    <source>
        <strain evidence="3">GVMAG-M-3300023179-2</strain>
    </source>
</reference>
<protein>
    <recommendedName>
        <fullName evidence="2">C2H2-type domain-containing protein</fullName>
    </recommendedName>
</protein>
<feature type="coiled-coil region" evidence="1">
    <location>
        <begin position="80"/>
        <end position="107"/>
    </location>
</feature>
<dbReference type="SMART" id="SM00355">
    <property type="entry name" value="ZnF_C2H2"/>
    <property type="match status" value="2"/>
</dbReference>
<dbReference type="Pfam" id="PF00096">
    <property type="entry name" value="zf-C2H2"/>
    <property type="match status" value="1"/>
</dbReference>
<organism evidence="3">
    <name type="scientific">viral metagenome</name>
    <dbReference type="NCBI Taxonomy" id="1070528"/>
    <lineage>
        <taxon>unclassified sequences</taxon>
        <taxon>metagenomes</taxon>
        <taxon>organismal metagenomes</taxon>
    </lineage>
</organism>
<evidence type="ECO:0000259" key="2">
    <source>
        <dbReference type="PROSITE" id="PS50157"/>
    </source>
</evidence>
<proteinExistence type="predicted"/>
<dbReference type="EMBL" id="MN739811">
    <property type="protein sequence ID" value="QHT27133.1"/>
    <property type="molecule type" value="Genomic_DNA"/>
</dbReference>
<sequence>MSSLHDHICSICNINYASRQSLCNHSRKFHRNNIPNNIEIAQNCSLNAQNIQSKFNCKYCNKIFTKKYNLFRHYITCKNKINYDKKIEEENIQLKKENQKLQKITNNNITNNNINNNDNRKIINNNNININFLIKKIGTENLEDLTEEEIKQILLKNGEGITKFIELLNFNKELPQNHTFCTTNLKSKYLDVYNTDTNTIEKDRKKYFFDHLLKNAVDGIKKLIDLHKKENFIVENNNLITEMLKSSIEFGSKFLNDKILKELFNKIELISYNKKKIVKDTWDGKTNSNNCYIRRIKKLINKINKDRIKN</sequence>
<dbReference type="Gene3D" id="3.30.160.60">
    <property type="entry name" value="Classic Zinc Finger"/>
    <property type="match status" value="1"/>
</dbReference>
<keyword evidence="1" id="KW-0175">Coiled coil</keyword>
<dbReference type="PROSITE" id="PS50157">
    <property type="entry name" value="ZINC_FINGER_C2H2_2"/>
    <property type="match status" value="2"/>
</dbReference>
<feature type="domain" description="C2H2-type" evidence="2">
    <location>
        <begin position="7"/>
        <end position="35"/>
    </location>
</feature>